<dbReference type="InterPro" id="IPR004216">
    <property type="entry name" value="Fuc/Ara_isomerase_C"/>
</dbReference>
<evidence type="ECO:0000256" key="5">
    <source>
        <dbReference type="ARBA" id="ARBA00023277"/>
    </source>
</evidence>
<dbReference type="EC" id="5.3.1.4" evidence="6"/>
<evidence type="ECO:0000259" key="8">
    <source>
        <dbReference type="Pfam" id="PF11762"/>
    </source>
</evidence>
<dbReference type="UniPathway" id="UPA00145">
    <property type="reaction ID" value="UER00565"/>
</dbReference>
<keyword evidence="5 6" id="KW-0119">Carbohydrate metabolism</keyword>
<dbReference type="GO" id="GO:0030145">
    <property type="term" value="F:manganese ion binding"/>
    <property type="evidence" value="ECO:0007669"/>
    <property type="project" value="UniProtKB-UniRule"/>
</dbReference>
<feature type="binding site" evidence="6">
    <location>
        <position position="454"/>
    </location>
    <ligand>
        <name>Mn(2+)</name>
        <dbReference type="ChEBI" id="CHEBI:29035"/>
    </ligand>
</feature>
<name>A0A4Q2UN72_9BACT</name>
<dbReference type="NCBIfam" id="NF002795">
    <property type="entry name" value="PRK02929.1"/>
    <property type="match status" value="1"/>
</dbReference>
<dbReference type="PIRSF" id="PIRSF001478">
    <property type="entry name" value="L-ara_isomerase"/>
    <property type="match status" value="1"/>
</dbReference>
<evidence type="ECO:0000256" key="4">
    <source>
        <dbReference type="ARBA" id="ARBA00023235"/>
    </source>
</evidence>
<sequence length="502" mass="55493">MINLKQFEIWFITGSQHLYGEETLQQVDAHSQAIAEFLDRAADMPVRIVFKPVVKTTDEIYAICQAANAAPACIGVITWMHTFSPAKMWIRGLTILNKPLLHLHTQFNRDIPWGDIDMDFMNLNQSAHGDREFGFMMTRMHQARPTLNRKVVVGFWQEASVVAQLADWARVAVAAHELKTLKVVRFGDNMRQVAVTDGDKVAAEMTFGMSVNTHGIGDLVTVINQVSDADVDRLVTEYADTYTLMDSLQRGGAQHSSLRDAARIEIGMRAFLQDGGFGAYSDTFEDLYGMKQLPGIASQRLMADGYGFAGEGDWKTAAMVRVMKVMAAGLPGGNSFMEDYTYHFDPTNPLVLGSHMLEICPSIADGKPSCEVHPLGIGGKEDPVRLVFNAPAGPAINVSLVDMGNRFRFIVNEVEAVAVTEALPKLPVARALWKPMPDMATGCAAWILAGGAHHTVFSQNLTTSHIEDFADIFGVELVVIDSQTKLRQLKNELRWSEAAYRR</sequence>
<dbReference type="InterPro" id="IPR009015">
    <property type="entry name" value="Fucose_isomerase_N/cen_sf"/>
</dbReference>
<feature type="domain" description="L-arabinose isomerase central" evidence="9">
    <location>
        <begin position="182"/>
        <end position="329"/>
    </location>
</feature>
<feature type="binding site" evidence="6">
    <location>
        <position position="311"/>
    </location>
    <ligand>
        <name>Mn(2+)</name>
        <dbReference type="ChEBI" id="CHEBI:29035"/>
    </ligand>
</feature>
<dbReference type="Pfam" id="PF02610">
    <property type="entry name" value="AraA_N"/>
    <property type="match status" value="1"/>
</dbReference>
<evidence type="ECO:0000256" key="6">
    <source>
        <dbReference type="HAMAP-Rule" id="MF_00519"/>
    </source>
</evidence>
<dbReference type="InterPro" id="IPR024664">
    <property type="entry name" value="Ara_Isoase_C"/>
</dbReference>
<dbReference type="Pfam" id="PF11762">
    <property type="entry name" value="Arabinose_Iso_C"/>
    <property type="match status" value="1"/>
</dbReference>
<protein>
    <recommendedName>
        <fullName evidence="6">L-arabinose isomerase</fullName>
        <ecNumber evidence="6">5.3.1.4</ecNumber>
    </recommendedName>
</protein>
<dbReference type="Pfam" id="PF24856">
    <property type="entry name" value="AraA_central"/>
    <property type="match status" value="1"/>
</dbReference>
<feature type="domain" description="L-arabinose isomerase C-terminal" evidence="8">
    <location>
        <begin position="333"/>
        <end position="476"/>
    </location>
</feature>
<dbReference type="PANTHER" id="PTHR38464:SF1">
    <property type="entry name" value="L-ARABINOSE ISOMERASE"/>
    <property type="match status" value="1"/>
</dbReference>
<evidence type="ECO:0000313" key="11">
    <source>
        <dbReference type="Proteomes" id="UP000290407"/>
    </source>
</evidence>
<gene>
    <name evidence="6" type="primary">araA</name>
    <name evidence="10" type="ORF">EQG79_16475</name>
</gene>
<comment type="catalytic activity">
    <reaction evidence="6">
        <text>beta-L-arabinopyranose = L-ribulose</text>
        <dbReference type="Rhea" id="RHEA:14821"/>
        <dbReference type="ChEBI" id="CHEBI:16880"/>
        <dbReference type="ChEBI" id="CHEBI:40886"/>
        <dbReference type="EC" id="5.3.1.4"/>
    </reaction>
</comment>
<dbReference type="Proteomes" id="UP000290407">
    <property type="component" value="Unassembled WGS sequence"/>
</dbReference>
<dbReference type="GO" id="GO:0008733">
    <property type="term" value="F:L-arabinose isomerase activity"/>
    <property type="evidence" value="ECO:0007669"/>
    <property type="project" value="UniProtKB-UniRule"/>
</dbReference>
<keyword evidence="2 6" id="KW-0054">Arabinose catabolism</keyword>
<dbReference type="InterPro" id="IPR055390">
    <property type="entry name" value="AraA_central"/>
</dbReference>
<dbReference type="InterPro" id="IPR003762">
    <property type="entry name" value="Lara_isomerase"/>
</dbReference>
<keyword evidence="3 6" id="KW-0464">Manganese</keyword>
<evidence type="ECO:0000256" key="3">
    <source>
        <dbReference type="ARBA" id="ARBA00023211"/>
    </source>
</evidence>
<evidence type="ECO:0000259" key="7">
    <source>
        <dbReference type="Pfam" id="PF02610"/>
    </source>
</evidence>
<comment type="caution">
    <text evidence="10">The sequence shown here is derived from an EMBL/GenBank/DDBJ whole genome shotgun (WGS) entry which is preliminary data.</text>
</comment>
<dbReference type="CDD" id="cd03557">
    <property type="entry name" value="L-arabinose_isomerase"/>
    <property type="match status" value="1"/>
</dbReference>
<dbReference type="SUPFAM" id="SSF50443">
    <property type="entry name" value="FucI/AraA C-terminal domain-like"/>
    <property type="match status" value="1"/>
</dbReference>
<feature type="binding site" evidence="6">
    <location>
        <position position="355"/>
    </location>
    <ligand>
        <name>Mn(2+)</name>
        <dbReference type="ChEBI" id="CHEBI:29035"/>
    </ligand>
</feature>
<feature type="binding site" evidence="6">
    <location>
        <position position="338"/>
    </location>
    <ligand>
        <name>Mn(2+)</name>
        <dbReference type="ChEBI" id="CHEBI:29035"/>
    </ligand>
</feature>
<keyword evidence="4 6" id="KW-0413">Isomerase</keyword>
<organism evidence="10 11">
    <name type="scientific">Spirosoma sordidisoli</name>
    <dbReference type="NCBI Taxonomy" id="2502893"/>
    <lineage>
        <taxon>Bacteria</taxon>
        <taxon>Pseudomonadati</taxon>
        <taxon>Bacteroidota</taxon>
        <taxon>Cytophagia</taxon>
        <taxon>Cytophagales</taxon>
        <taxon>Cytophagaceae</taxon>
        <taxon>Spirosoma</taxon>
    </lineage>
</organism>
<keyword evidence="1 6" id="KW-0479">Metal-binding</keyword>
<evidence type="ECO:0000259" key="9">
    <source>
        <dbReference type="Pfam" id="PF24856"/>
    </source>
</evidence>
<dbReference type="SUPFAM" id="SSF53743">
    <property type="entry name" value="FucI/AraA N-terminal and middle domains"/>
    <property type="match status" value="1"/>
</dbReference>
<feature type="domain" description="L-arabinose isomerase N-terminal" evidence="7">
    <location>
        <begin position="8"/>
        <end position="178"/>
    </location>
</feature>
<comment type="similarity">
    <text evidence="6">Belongs to the arabinose isomerase family.</text>
</comment>
<dbReference type="GO" id="GO:0019569">
    <property type="term" value="P:L-arabinose catabolic process to D-xylulose 5-phosphate"/>
    <property type="evidence" value="ECO:0007669"/>
    <property type="project" value="UniProtKB-UniRule"/>
</dbReference>
<dbReference type="RefSeq" id="WP_129602651.1">
    <property type="nucleotide sequence ID" value="NZ_SBLB01000004.1"/>
</dbReference>
<comment type="function">
    <text evidence="6">Catalyzes the conversion of L-arabinose to L-ribulose.</text>
</comment>
<reference evidence="10 11" key="1">
    <citation type="submission" date="2019-01" db="EMBL/GenBank/DDBJ databases">
        <title>Spirosoma flava sp. nov., a propanil-degrading bacterium isolated from herbicide-contaminated soil.</title>
        <authorList>
            <person name="Zhang L."/>
            <person name="Jiang J.-D."/>
        </authorList>
    </citation>
    <scope>NUCLEOTIDE SEQUENCE [LARGE SCALE GENOMIC DNA]</scope>
    <source>
        <strain evidence="10 11">TY50</strain>
    </source>
</reference>
<dbReference type="Gene3D" id="3.40.50.10940">
    <property type="match status" value="1"/>
</dbReference>
<proteinExistence type="inferred from homology"/>
<keyword evidence="11" id="KW-1185">Reference proteome</keyword>
<comment type="cofactor">
    <cofactor evidence="6">
        <name>Mn(2+)</name>
        <dbReference type="ChEBI" id="CHEBI:29035"/>
    </cofactor>
    <text evidence="6">Binds 1 Mn(2+) ion per subunit.</text>
</comment>
<comment type="pathway">
    <text evidence="6">Carbohydrate degradation; L-arabinose degradation via L-ribulose; D-xylulose 5-phosphate from L-arabinose (bacterial route): step 1/3.</text>
</comment>
<accession>A0A4Q2UN72</accession>
<dbReference type="InterPro" id="IPR038583">
    <property type="entry name" value="AraA_N_sf"/>
</dbReference>
<dbReference type="AlphaFoldDB" id="A0A4Q2UN72"/>
<dbReference type="GO" id="GO:0005829">
    <property type="term" value="C:cytosol"/>
    <property type="evidence" value="ECO:0007669"/>
    <property type="project" value="TreeGrafter"/>
</dbReference>
<evidence type="ECO:0000256" key="1">
    <source>
        <dbReference type="ARBA" id="ARBA00022723"/>
    </source>
</evidence>
<evidence type="ECO:0000256" key="2">
    <source>
        <dbReference type="ARBA" id="ARBA00022935"/>
    </source>
</evidence>
<dbReference type="PANTHER" id="PTHR38464">
    <property type="entry name" value="L-ARABINOSE ISOMERASE"/>
    <property type="match status" value="1"/>
</dbReference>
<evidence type="ECO:0000313" key="10">
    <source>
        <dbReference type="EMBL" id="RYC68995.1"/>
    </source>
</evidence>
<dbReference type="EMBL" id="SBLB01000004">
    <property type="protein sequence ID" value="RYC68995.1"/>
    <property type="molecule type" value="Genomic_DNA"/>
</dbReference>
<dbReference type="HAMAP" id="MF_00519">
    <property type="entry name" value="Arabinose_Isome"/>
    <property type="match status" value="1"/>
</dbReference>
<dbReference type="InterPro" id="IPR055389">
    <property type="entry name" value="AraA_N"/>
</dbReference>